<dbReference type="InterPro" id="IPR027417">
    <property type="entry name" value="P-loop_NTPase"/>
</dbReference>
<dbReference type="PANTHER" id="PTHR43655">
    <property type="entry name" value="ATP-DEPENDENT PROTEASE"/>
    <property type="match status" value="1"/>
</dbReference>
<keyword evidence="6" id="KW-0645">Protease</keyword>
<keyword evidence="4" id="KW-0862">Zinc</keyword>
<keyword evidence="2" id="KW-0479">Metal-binding</keyword>
<dbReference type="GO" id="GO:0005745">
    <property type="term" value="C:m-AAA complex"/>
    <property type="evidence" value="ECO:0007669"/>
    <property type="project" value="TreeGrafter"/>
</dbReference>
<evidence type="ECO:0000313" key="9">
    <source>
        <dbReference type="EMBL" id="CAF4808912.1"/>
    </source>
</evidence>
<comment type="cofactor">
    <cofactor evidence="1">
        <name>Zn(2+)</name>
        <dbReference type="ChEBI" id="CHEBI:29105"/>
    </cofactor>
</comment>
<dbReference type="Pfam" id="PF00004">
    <property type="entry name" value="AAA"/>
    <property type="match status" value="1"/>
</dbReference>
<evidence type="ECO:0000313" key="10">
    <source>
        <dbReference type="EMBL" id="CAF4810900.1"/>
    </source>
</evidence>
<accession>A0A8S2ZZL9</accession>
<dbReference type="Gene3D" id="3.40.50.300">
    <property type="entry name" value="P-loop containing nucleotide triphosphate hydrolases"/>
    <property type="match status" value="1"/>
</dbReference>
<evidence type="ECO:0000256" key="4">
    <source>
        <dbReference type="ARBA" id="ARBA00022833"/>
    </source>
</evidence>
<dbReference type="EMBL" id="CAJOBH010142226">
    <property type="protein sequence ID" value="CAF4810900.1"/>
    <property type="molecule type" value="Genomic_DNA"/>
</dbReference>
<name>A0A8S2ZZL9_9BILA</name>
<keyword evidence="6" id="KW-0482">Metalloprotease</keyword>
<keyword evidence="5" id="KW-0067">ATP-binding</keyword>
<dbReference type="GO" id="GO:0008237">
    <property type="term" value="F:metallopeptidase activity"/>
    <property type="evidence" value="ECO:0007669"/>
    <property type="project" value="UniProtKB-KW"/>
</dbReference>
<dbReference type="InterPro" id="IPR050928">
    <property type="entry name" value="ATP-dep_Zn_Metalloprotease"/>
</dbReference>
<feature type="domain" description="ATPase AAA-type core" evidence="7">
    <location>
        <begin position="3"/>
        <end position="40"/>
    </location>
</feature>
<evidence type="ECO:0000259" key="7">
    <source>
        <dbReference type="Pfam" id="PF00004"/>
    </source>
</evidence>
<dbReference type="GO" id="GO:0046872">
    <property type="term" value="F:metal ion binding"/>
    <property type="evidence" value="ECO:0007669"/>
    <property type="project" value="UniProtKB-KW"/>
</dbReference>
<dbReference type="GO" id="GO:0034982">
    <property type="term" value="P:mitochondrial protein processing"/>
    <property type="evidence" value="ECO:0007669"/>
    <property type="project" value="TreeGrafter"/>
</dbReference>
<dbReference type="EMBL" id="CAJOBH010114000">
    <property type="protein sequence ID" value="CAF4676430.1"/>
    <property type="molecule type" value="Genomic_DNA"/>
</dbReference>
<dbReference type="Proteomes" id="UP000681967">
    <property type="component" value="Unassembled WGS sequence"/>
</dbReference>
<dbReference type="InterPro" id="IPR003959">
    <property type="entry name" value="ATPase_AAA_core"/>
</dbReference>
<dbReference type="SUPFAM" id="SSF52540">
    <property type="entry name" value="P-loop containing nucleoside triphosphate hydrolases"/>
    <property type="match status" value="1"/>
</dbReference>
<dbReference type="Proteomes" id="UP000681720">
    <property type="component" value="Unassembled WGS sequence"/>
</dbReference>
<keyword evidence="6" id="KW-0378">Hydrolase</keyword>
<evidence type="ECO:0000313" key="11">
    <source>
        <dbReference type="Proteomes" id="UP000681967"/>
    </source>
</evidence>
<evidence type="ECO:0000256" key="6">
    <source>
        <dbReference type="ARBA" id="ARBA00023049"/>
    </source>
</evidence>
<dbReference type="PANTHER" id="PTHR43655:SF8">
    <property type="entry name" value="PARAPLEGIN"/>
    <property type="match status" value="1"/>
</dbReference>
<comment type="caution">
    <text evidence="8">The sequence shown here is derived from an EMBL/GenBank/DDBJ whole genome shotgun (WGS) entry which is preliminary data.</text>
</comment>
<reference evidence="8" key="1">
    <citation type="submission" date="2021-02" db="EMBL/GenBank/DDBJ databases">
        <authorList>
            <person name="Nowell W R."/>
        </authorList>
    </citation>
    <scope>NUCLEOTIDE SEQUENCE</scope>
</reference>
<evidence type="ECO:0000313" key="8">
    <source>
        <dbReference type="EMBL" id="CAF4676430.1"/>
    </source>
</evidence>
<sequence length="40" mass="4490">MTSSEEEHTLNQLLVEMDGLESKTNVIMLASTNRPDVLDK</sequence>
<evidence type="ECO:0000256" key="5">
    <source>
        <dbReference type="ARBA" id="ARBA00022840"/>
    </source>
</evidence>
<organism evidence="8 11">
    <name type="scientific">Rotaria magnacalcarata</name>
    <dbReference type="NCBI Taxonomy" id="392030"/>
    <lineage>
        <taxon>Eukaryota</taxon>
        <taxon>Metazoa</taxon>
        <taxon>Spiralia</taxon>
        <taxon>Gnathifera</taxon>
        <taxon>Rotifera</taxon>
        <taxon>Eurotatoria</taxon>
        <taxon>Bdelloidea</taxon>
        <taxon>Philodinida</taxon>
        <taxon>Philodinidae</taxon>
        <taxon>Rotaria</taxon>
    </lineage>
</organism>
<evidence type="ECO:0000256" key="3">
    <source>
        <dbReference type="ARBA" id="ARBA00022741"/>
    </source>
</evidence>
<gene>
    <name evidence="8" type="ORF">BYL167_LOCUS43174</name>
    <name evidence="10" type="ORF">BYL167_LOCUS48558</name>
    <name evidence="9" type="ORF">GIL414_LOCUS47495</name>
</gene>
<evidence type="ECO:0000256" key="2">
    <source>
        <dbReference type="ARBA" id="ARBA00022723"/>
    </source>
</evidence>
<dbReference type="GO" id="GO:0005524">
    <property type="term" value="F:ATP binding"/>
    <property type="evidence" value="ECO:0007669"/>
    <property type="project" value="UniProtKB-KW"/>
</dbReference>
<protein>
    <recommendedName>
        <fullName evidence="7">ATPase AAA-type core domain-containing protein</fullName>
    </recommendedName>
</protein>
<dbReference type="AlphaFoldDB" id="A0A8S2ZZL9"/>
<evidence type="ECO:0000256" key="1">
    <source>
        <dbReference type="ARBA" id="ARBA00001947"/>
    </source>
</evidence>
<keyword evidence="3" id="KW-0547">Nucleotide-binding</keyword>
<dbReference type="EMBL" id="CAJOBJ010151611">
    <property type="protein sequence ID" value="CAF4808912.1"/>
    <property type="molecule type" value="Genomic_DNA"/>
</dbReference>
<proteinExistence type="predicted"/>
<dbReference type="GO" id="GO:0016887">
    <property type="term" value="F:ATP hydrolysis activity"/>
    <property type="evidence" value="ECO:0007669"/>
    <property type="project" value="InterPro"/>
</dbReference>
<feature type="non-terminal residue" evidence="8">
    <location>
        <position position="1"/>
    </location>
</feature>